<gene>
    <name evidence="1" type="primary">PHOSPHO2</name>
    <name evidence="1" type="ORF">OS493_028270</name>
</gene>
<dbReference type="Proteomes" id="UP001163046">
    <property type="component" value="Unassembled WGS sequence"/>
</dbReference>
<dbReference type="InterPro" id="IPR023214">
    <property type="entry name" value="HAD_sf"/>
</dbReference>
<dbReference type="PANTHER" id="PTHR20889">
    <property type="entry name" value="PHOSPHATASE, ORPHAN 1, 2"/>
    <property type="match status" value="1"/>
</dbReference>
<evidence type="ECO:0000313" key="2">
    <source>
        <dbReference type="Proteomes" id="UP001163046"/>
    </source>
</evidence>
<organism evidence="1 2">
    <name type="scientific">Desmophyllum pertusum</name>
    <dbReference type="NCBI Taxonomy" id="174260"/>
    <lineage>
        <taxon>Eukaryota</taxon>
        <taxon>Metazoa</taxon>
        <taxon>Cnidaria</taxon>
        <taxon>Anthozoa</taxon>
        <taxon>Hexacorallia</taxon>
        <taxon>Scleractinia</taxon>
        <taxon>Caryophylliina</taxon>
        <taxon>Caryophylliidae</taxon>
        <taxon>Desmophyllum</taxon>
    </lineage>
</organism>
<keyword evidence="2" id="KW-1185">Reference proteome</keyword>
<comment type="caution">
    <text evidence="1">The sequence shown here is derived from an EMBL/GenBank/DDBJ whole genome shotgun (WGS) entry which is preliminary data.</text>
</comment>
<keyword evidence="1" id="KW-0378">Hydrolase</keyword>
<dbReference type="Pfam" id="PF06888">
    <property type="entry name" value="Put_Phosphatase"/>
    <property type="match status" value="1"/>
</dbReference>
<dbReference type="AlphaFoldDB" id="A0A9W9YKK9"/>
<dbReference type="GO" id="GO:0033883">
    <property type="term" value="F:pyridoxal phosphatase activity"/>
    <property type="evidence" value="ECO:0007669"/>
    <property type="project" value="UniProtKB-EC"/>
</dbReference>
<dbReference type="Gene3D" id="3.40.50.1000">
    <property type="entry name" value="HAD superfamily/HAD-like"/>
    <property type="match status" value="1"/>
</dbReference>
<proteinExistence type="predicted"/>
<protein>
    <submittedName>
        <fullName evidence="1">Phospho-2-dehydro-3-deoxyheptonate aldolase AroG</fullName>
        <ecNumber evidence="1">3.1.3.74</ecNumber>
    </submittedName>
</protein>
<dbReference type="InterPro" id="IPR036412">
    <property type="entry name" value="HAD-like_sf"/>
</dbReference>
<dbReference type="EC" id="3.1.3.74" evidence="1"/>
<dbReference type="OrthoDB" id="10267182at2759"/>
<evidence type="ECO:0000313" key="1">
    <source>
        <dbReference type="EMBL" id="KAJ7355055.1"/>
    </source>
</evidence>
<dbReference type="PANTHER" id="PTHR20889:SF12">
    <property type="entry name" value="LP01149P"/>
    <property type="match status" value="1"/>
</dbReference>
<dbReference type="InterPro" id="IPR016965">
    <property type="entry name" value="Pase_PHOSPHO-typ"/>
</dbReference>
<accession>A0A9W9YKK9</accession>
<reference evidence="1" key="1">
    <citation type="submission" date="2023-01" db="EMBL/GenBank/DDBJ databases">
        <title>Genome assembly of the deep-sea coral Lophelia pertusa.</title>
        <authorList>
            <person name="Herrera S."/>
            <person name="Cordes E."/>
        </authorList>
    </citation>
    <scope>NUCLEOTIDE SEQUENCE</scope>
    <source>
        <strain evidence="1">USNM1676648</strain>
        <tissue evidence="1">Polyp</tissue>
    </source>
</reference>
<dbReference type="EMBL" id="MU827328">
    <property type="protein sequence ID" value="KAJ7355055.1"/>
    <property type="molecule type" value="Genomic_DNA"/>
</dbReference>
<sequence>MSNTVEQSRLLVIFDFDHTLVDGNTDTWVTKLHPPTMQLIREHQQNGWCWTNIMDKVFGVLHSEKFSKEDYVRCFKTLQFTGGMKEACIFLQSKKRADSNHL</sequence>
<dbReference type="SUPFAM" id="SSF56784">
    <property type="entry name" value="HAD-like"/>
    <property type="match status" value="1"/>
</dbReference>
<name>A0A9W9YKK9_9CNID</name>